<keyword evidence="2" id="KW-1185">Reference proteome</keyword>
<dbReference type="AlphaFoldDB" id="A0A3D9BGB3"/>
<proteinExistence type="predicted"/>
<name>A0A3D9BGB3_9FLAO</name>
<dbReference type="EMBL" id="QNVU01000003">
    <property type="protein sequence ID" value="REC52579.1"/>
    <property type="molecule type" value="Genomic_DNA"/>
</dbReference>
<reference evidence="1 2" key="1">
    <citation type="journal article" date="2004" name="Emerg. Infect. Dis.">
        <title>Amoebae-resisting bacteria isolated from human nasal swabs by amoebal coculture.</title>
        <authorList>
            <person name="Greub G."/>
            <person name="La Scola B."/>
            <person name="Raoult D."/>
        </authorList>
    </citation>
    <scope>NUCLEOTIDE SEQUENCE [LARGE SCALE GENOMIC DNA]</scope>
    <source>
        <strain evidence="1 2">CCUG 51329</strain>
    </source>
</reference>
<evidence type="ECO:0000313" key="2">
    <source>
        <dbReference type="Proteomes" id="UP000256924"/>
    </source>
</evidence>
<accession>A0A3D9BGB3</accession>
<organism evidence="1 2">
    <name type="scientific">Candidatus Chryseobacterium massiliense</name>
    <dbReference type="NCBI Taxonomy" id="204089"/>
    <lineage>
        <taxon>Bacteria</taxon>
        <taxon>Pseudomonadati</taxon>
        <taxon>Bacteroidota</taxon>
        <taxon>Flavobacteriia</taxon>
        <taxon>Flavobacteriales</taxon>
        <taxon>Weeksellaceae</taxon>
        <taxon>Chryseobacterium group</taxon>
        <taxon>Chryseobacterium</taxon>
    </lineage>
</organism>
<gene>
    <name evidence="1" type="ORF">DRF68_02320</name>
</gene>
<dbReference type="Proteomes" id="UP000256924">
    <property type="component" value="Unassembled WGS sequence"/>
</dbReference>
<comment type="caution">
    <text evidence="1">The sequence shown here is derived from an EMBL/GenBank/DDBJ whole genome shotgun (WGS) entry which is preliminary data.</text>
</comment>
<evidence type="ECO:0000313" key="1">
    <source>
        <dbReference type="EMBL" id="REC52579.1"/>
    </source>
</evidence>
<sequence length="102" mass="11501">MAFVFGCFYFLLGRIPPFSLSKPYRFLKPIRFPASSLRVGLLQASLRSGFSAARSAALKLLLSVGPSVSLTRTREIQYSSFHCHSYGRRNLMLNAKKLLEKN</sequence>
<protein>
    <submittedName>
        <fullName evidence="1">Uncharacterized protein</fullName>
    </submittedName>
</protein>